<feature type="chain" id="PRO_5035447954" evidence="1">
    <location>
        <begin position="20"/>
        <end position="100"/>
    </location>
</feature>
<proteinExistence type="predicted"/>
<keyword evidence="3" id="KW-1185">Reference proteome</keyword>
<comment type="caution">
    <text evidence="2">The sequence shown here is derived from an EMBL/GenBank/DDBJ whole genome shotgun (WGS) entry which is preliminary data.</text>
</comment>
<sequence length="100" mass="11505">MSFCIATALVFSDFVSSHSAGIDDVDFDRAKVSAFEERTGLQARPLSLDIDFREPTFFIFPGNIEVCFLEISRNVVSGKLWLQQMFLILITYWEVTRLFK</sequence>
<name>A0A8K0VXZ8_9PLEO</name>
<organism evidence="2 3">
    <name type="scientific">Paraphoma chrysanthemicola</name>
    <dbReference type="NCBI Taxonomy" id="798071"/>
    <lineage>
        <taxon>Eukaryota</taxon>
        <taxon>Fungi</taxon>
        <taxon>Dikarya</taxon>
        <taxon>Ascomycota</taxon>
        <taxon>Pezizomycotina</taxon>
        <taxon>Dothideomycetes</taxon>
        <taxon>Pleosporomycetidae</taxon>
        <taxon>Pleosporales</taxon>
        <taxon>Pleosporineae</taxon>
        <taxon>Phaeosphaeriaceae</taxon>
        <taxon>Paraphoma</taxon>
    </lineage>
</organism>
<evidence type="ECO:0000256" key="1">
    <source>
        <dbReference type="SAM" id="SignalP"/>
    </source>
</evidence>
<feature type="signal peptide" evidence="1">
    <location>
        <begin position="1"/>
        <end position="19"/>
    </location>
</feature>
<evidence type="ECO:0000313" key="2">
    <source>
        <dbReference type="EMBL" id="KAH7084352.1"/>
    </source>
</evidence>
<protein>
    <submittedName>
        <fullName evidence="2">Uncharacterized protein</fullName>
    </submittedName>
</protein>
<evidence type="ECO:0000313" key="3">
    <source>
        <dbReference type="Proteomes" id="UP000813461"/>
    </source>
</evidence>
<dbReference type="EMBL" id="JAGMVJ010000012">
    <property type="protein sequence ID" value="KAH7084352.1"/>
    <property type="molecule type" value="Genomic_DNA"/>
</dbReference>
<reference evidence="2" key="1">
    <citation type="journal article" date="2021" name="Nat. Commun.">
        <title>Genetic determinants of endophytism in the Arabidopsis root mycobiome.</title>
        <authorList>
            <person name="Mesny F."/>
            <person name="Miyauchi S."/>
            <person name="Thiergart T."/>
            <person name="Pickel B."/>
            <person name="Atanasova L."/>
            <person name="Karlsson M."/>
            <person name="Huettel B."/>
            <person name="Barry K.W."/>
            <person name="Haridas S."/>
            <person name="Chen C."/>
            <person name="Bauer D."/>
            <person name="Andreopoulos W."/>
            <person name="Pangilinan J."/>
            <person name="LaButti K."/>
            <person name="Riley R."/>
            <person name="Lipzen A."/>
            <person name="Clum A."/>
            <person name="Drula E."/>
            <person name="Henrissat B."/>
            <person name="Kohler A."/>
            <person name="Grigoriev I.V."/>
            <person name="Martin F.M."/>
            <person name="Hacquard S."/>
        </authorList>
    </citation>
    <scope>NUCLEOTIDE SEQUENCE</scope>
    <source>
        <strain evidence="2">MPI-SDFR-AT-0120</strain>
    </source>
</reference>
<accession>A0A8K0VXZ8</accession>
<dbReference type="Proteomes" id="UP000813461">
    <property type="component" value="Unassembled WGS sequence"/>
</dbReference>
<dbReference type="AlphaFoldDB" id="A0A8K0VXZ8"/>
<gene>
    <name evidence="2" type="ORF">FB567DRAFT_593827</name>
</gene>
<keyword evidence="1" id="KW-0732">Signal</keyword>